<organism evidence="1 2">
    <name type="scientific">Nakamurella leprariae</name>
    <dbReference type="NCBI Taxonomy" id="2803911"/>
    <lineage>
        <taxon>Bacteria</taxon>
        <taxon>Bacillati</taxon>
        <taxon>Actinomycetota</taxon>
        <taxon>Actinomycetes</taxon>
        <taxon>Nakamurellales</taxon>
        <taxon>Nakamurellaceae</taxon>
        <taxon>Nakamurella</taxon>
    </lineage>
</organism>
<evidence type="ECO:0000313" key="2">
    <source>
        <dbReference type="Proteomes" id="UP000663792"/>
    </source>
</evidence>
<sequence length="197" mass="21419">MVRFDGAIAGIGTASGTRLVIGMWPRSPFGPVTDVMVERADGHRILLAPTQELADFIAATYAFDEVRVTPVRRGLEGDRWGVVAPDLAVTFRVQGRPGLGWLLSAVPRSVARTRAWTTVIDPVARLTMHGVRTRGETSGGRREWYSALDLHRITDLTAEFDGQDLGELRPVEPAVRFGFGSTPAEPGLTRVLTTVAL</sequence>
<protein>
    <submittedName>
        <fullName evidence="1">Uncharacterized protein</fullName>
    </submittedName>
</protein>
<evidence type="ECO:0000313" key="1">
    <source>
        <dbReference type="EMBL" id="MBM9469024.1"/>
    </source>
</evidence>
<proteinExistence type="predicted"/>
<gene>
    <name evidence="1" type="ORF">JL106_17195</name>
</gene>
<dbReference type="Proteomes" id="UP000663792">
    <property type="component" value="Unassembled WGS sequence"/>
</dbReference>
<dbReference type="AlphaFoldDB" id="A0A938YFP1"/>
<accession>A0A938YFP1</accession>
<comment type="caution">
    <text evidence="1">The sequence shown here is derived from an EMBL/GenBank/DDBJ whole genome shotgun (WGS) entry which is preliminary data.</text>
</comment>
<name>A0A938YFP1_9ACTN</name>
<dbReference type="EMBL" id="JAERWK010000023">
    <property type="protein sequence ID" value="MBM9469024.1"/>
    <property type="molecule type" value="Genomic_DNA"/>
</dbReference>
<reference evidence="1" key="1">
    <citation type="submission" date="2021-01" db="EMBL/GenBank/DDBJ databases">
        <title>YIM 132084 draft genome.</title>
        <authorList>
            <person name="An D."/>
        </authorList>
    </citation>
    <scope>NUCLEOTIDE SEQUENCE</scope>
    <source>
        <strain evidence="1">YIM 132084</strain>
    </source>
</reference>
<keyword evidence="2" id="KW-1185">Reference proteome</keyword>